<reference evidence="7 8" key="1">
    <citation type="submission" date="2016-07" db="EMBL/GenBank/DDBJ databases">
        <title>Pervasive Adenine N6-methylation of Active Genes in Fungi.</title>
        <authorList>
            <consortium name="DOE Joint Genome Institute"/>
            <person name="Mondo S.J."/>
            <person name="Dannebaum R.O."/>
            <person name="Kuo R.C."/>
            <person name="Labutti K."/>
            <person name="Haridas S."/>
            <person name="Kuo A."/>
            <person name="Salamov A."/>
            <person name="Ahrendt S.R."/>
            <person name="Lipzen A."/>
            <person name="Sullivan W."/>
            <person name="Andreopoulos W.B."/>
            <person name="Clum A."/>
            <person name="Lindquist E."/>
            <person name="Daum C."/>
            <person name="Ramamoorthy G.K."/>
            <person name="Gryganskyi A."/>
            <person name="Culley D."/>
            <person name="Magnuson J.K."/>
            <person name="James T.Y."/>
            <person name="O'Malley M.A."/>
            <person name="Stajich J.E."/>
            <person name="Spatafora J.W."/>
            <person name="Visel A."/>
            <person name="Grigoriev I.V."/>
        </authorList>
    </citation>
    <scope>NUCLEOTIDE SEQUENCE [LARGE SCALE GENOMIC DNA]</scope>
    <source>
        <strain evidence="7 8">PL171</strain>
    </source>
</reference>
<evidence type="ECO:0000256" key="1">
    <source>
        <dbReference type="ARBA" id="ARBA00022723"/>
    </source>
</evidence>
<dbReference type="InterPro" id="IPR047506">
    <property type="entry name" value="UBR7-like_UBR-box"/>
</dbReference>
<dbReference type="Pfam" id="PF02207">
    <property type="entry name" value="zf-UBR"/>
    <property type="match status" value="1"/>
</dbReference>
<dbReference type="InterPro" id="IPR003126">
    <property type="entry name" value="Znf_UBR"/>
</dbReference>
<dbReference type="OrthoDB" id="5795902at2759"/>
<keyword evidence="1" id="KW-0479">Metal-binding</keyword>
<organism evidence="7 8">
    <name type="scientific">Catenaria anguillulae PL171</name>
    <dbReference type="NCBI Taxonomy" id="765915"/>
    <lineage>
        <taxon>Eukaryota</taxon>
        <taxon>Fungi</taxon>
        <taxon>Fungi incertae sedis</taxon>
        <taxon>Blastocladiomycota</taxon>
        <taxon>Blastocladiomycetes</taxon>
        <taxon>Blastocladiales</taxon>
        <taxon>Catenariaceae</taxon>
        <taxon>Catenaria</taxon>
    </lineage>
</organism>
<sequence>MEPDANDDHQLGDESILTAEQVLQRETDLERTAGEILPYKTDLCSYSLGYLNQQVYACLTCTPPSTVNDADVEPAGMCYSCSIECHGNHEIAELFIKRAFRCDCGTNRLDAVKCCLDPEGEKLGVVNSENVYNHNFQHRYCLCDKPYNPFTEQGIMVQCIACQDWFHDRCMPQPCPRSDEYHDLICAACVDLLGLASLASISVQPVDVAPTDPPHITALADPRPRPVIADTPDSTTPATIVASASGTQKPSTKRPRSPSPATAASPHANGFANIASHKKIRKLICLSSASPNAQAANAGVQPWLYLPPNWRESMCKCDDCKSLAESKPIPFLLSPEPIWTPEDDPDAGKPLYETGMAMLGQVDRVRALEGVQAMDTLSAMLKEYLRAFAEQGKVVTEKDISAFFERLRESRG</sequence>
<dbReference type="CDD" id="cd15542">
    <property type="entry name" value="PHD_UBR7"/>
    <property type="match status" value="1"/>
</dbReference>
<name>A0A1Y2I025_9FUNG</name>
<dbReference type="PROSITE" id="PS01359">
    <property type="entry name" value="ZF_PHD_1"/>
    <property type="match status" value="1"/>
</dbReference>
<evidence type="ECO:0000256" key="5">
    <source>
        <dbReference type="SAM" id="MobiDB-lite"/>
    </source>
</evidence>
<dbReference type="PANTHER" id="PTHR13513">
    <property type="entry name" value="E3 UBIQUITIN-PROTEIN LIGASE UBR7"/>
    <property type="match status" value="1"/>
</dbReference>
<dbReference type="GO" id="GO:0005737">
    <property type="term" value="C:cytoplasm"/>
    <property type="evidence" value="ECO:0007669"/>
    <property type="project" value="TreeGrafter"/>
</dbReference>
<keyword evidence="3" id="KW-0862">Zinc</keyword>
<dbReference type="InterPro" id="IPR011011">
    <property type="entry name" value="Znf_FYVE_PHD"/>
</dbReference>
<dbReference type="SUPFAM" id="SSF57903">
    <property type="entry name" value="FYVE/PHD zinc finger"/>
    <property type="match status" value="1"/>
</dbReference>
<accession>A0A1Y2I025</accession>
<feature type="domain" description="UBR-type" evidence="6">
    <location>
        <begin position="42"/>
        <end position="119"/>
    </location>
</feature>
<comment type="caution">
    <text evidence="7">The sequence shown here is derived from an EMBL/GenBank/DDBJ whole genome shotgun (WGS) entry which is preliminary data.</text>
</comment>
<keyword evidence="2" id="KW-0863">Zinc-finger</keyword>
<dbReference type="EMBL" id="MCFL01000003">
    <property type="protein sequence ID" value="ORZ40196.1"/>
    <property type="molecule type" value="Genomic_DNA"/>
</dbReference>
<dbReference type="GO" id="GO:0008270">
    <property type="term" value="F:zinc ion binding"/>
    <property type="evidence" value="ECO:0007669"/>
    <property type="project" value="UniProtKB-KW"/>
</dbReference>
<dbReference type="AlphaFoldDB" id="A0A1Y2I025"/>
<dbReference type="InterPro" id="IPR001965">
    <property type="entry name" value="Znf_PHD"/>
</dbReference>
<feature type="region of interest" description="Disordered" evidence="5">
    <location>
        <begin position="217"/>
        <end position="268"/>
    </location>
</feature>
<dbReference type="GO" id="GO:0061630">
    <property type="term" value="F:ubiquitin protein ligase activity"/>
    <property type="evidence" value="ECO:0007669"/>
    <property type="project" value="InterPro"/>
</dbReference>
<dbReference type="Gene3D" id="3.30.40.10">
    <property type="entry name" value="Zinc/RING finger domain, C3HC4 (zinc finger)"/>
    <property type="match status" value="1"/>
</dbReference>
<dbReference type="STRING" id="765915.A0A1Y2I025"/>
<dbReference type="Proteomes" id="UP000193411">
    <property type="component" value="Unassembled WGS sequence"/>
</dbReference>
<dbReference type="CDD" id="cd19677">
    <property type="entry name" value="UBR-box_UBR7"/>
    <property type="match status" value="1"/>
</dbReference>
<evidence type="ECO:0000256" key="4">
    <source>
        <dbReference type="PROSITE-ProRule" id="PRU00508"/>
    </source>
</evidence>
<gene>
    <name evidence="7" type="ORF">BCR44DRAFT_62274</name>
</gene>
<proteinExistence type="predicted"/>
<evidence type="ECO:0000313" key="7">
    <source>
        <dbReference type="EMBL" id="ORZ40196.1"/>
    </source>
</evidence>
<evidence type="ECO:0000313" key="8">
    <source>
        <dbReference type="Proteomes" id="UP000193411"/>
    </source>
</evidence>
<feature type="compositionally biased region" description="Polar residues" evidence="5">
    <location>
        <begin position="232"/>
        <end position="248"/>
    </location>
</feature>
<protein>
    <recommendedName>
        <fullName evidence="6">UBR-type domain-containing protein</fullName>
    </recommendedName>
</protein>
<dbReference type="InterPro" id="IPR013083">
    <property type="entry name" value="Znf_RING/FYVE/PHD"/>
</dbReference>
<dbReference type="SMART" id="SM00396">
    <property type="entry name" value="ZnF_UBR1"/>
    <property type="match status" value="1"/>
</dbReference>
<dbReference type="PROSITE" id="PS51157">
    <property type="entry name" value="ZF_UBR"/>
    <property type="match status" value="1"/>
</dbReference>
<dbReference type="InterPro" id="IPR040204">
    <property type="entry name" value="UBR7"/>
</dbReference>
<dbReference type="PANTHER" id="PTHR13513:SF9">
    <property type="entry name" value="E3 UBIQUITIN-PROTEIN LIGASE UBR7-RELATED"/>
    <property type="match status" value="1"/>
</dbReference>
<keyword evidence="8" id="KW-1185">Reference proteome</keyword>
<feature type="zinc finger region" description="UBR-type" evidence="4">
    <location>
        <begin position="42"/>
        <end position="119"/>
    </location>
</feature>
<evidence type="ECO:0000259" key="6">
    <source>
        <dbReference type="PROSITE" id="PS51157"/>
    </source>
</evidence>
<dbReference type="InterPro" id="IPR019786">
    <property type="entry name" value="Zinc_finger_PHD-type_CS"/>
</dbReference>
<dbReference type="SMART" id="SM00249">
    <property type="entry name" value="PHD"/>
    <property type="match status" value="1"/>
</dbReference>
<evidence type="ECO:0000256" key="3">
    <source>
        <dbReference type="ARBA" id="ARBA00022833"/>
    </source>
</evidence>
<evidence type="ECO:0000256" key="2">
    <source>
        <dbReference type="ARBA" id="ARBA00022771"/>
    </source>
</evidence>